<evidence type="ECO:0000313" key="10">
    <source>
        <dbReference type="EMBL" id="MCG7509216.1"/>
    </source>
</evidence>
<evidence type="ECO:0000256" key="3">
    <source>
        <dbReference type="ARBA" id="ARBA00022553"/>
    </source>
</evidence>
<dbReference type="SUPFAM" id="SSF52172">
    <property type="entry name" value="CheY-like"/>
    <property type="match status" value="1"/>
</dbReference>
<keyword evidence="7" id="KW-0472">Membrane</keyword>
<feature type="domain" description="Response regulatory" evidence="9">
    <location>
        <begin position="438"/>
        <end position="548"/>
    </location>
</feature>
<evidence type="ECO:0000256" key="1">
    <source>
        <dbReference type="ARBA" id="ARBA00000085"/>
    </source>
</evidence>
<keyword evidence="3 6" id="KW-0597">Phosphoprotein</keyword>
<dbReference type="InterPro" id="IPR005467">
    <property type="entry name" value="His_kinase_dom"/>
</dbReference>
<dbReference type="PANTHER" id="PTHR43047">
    <property type="entry name" value="TWO-COMPONENT HISTIDINE PROTEIN KINASE"/>
    <property type="match status" value="1"/>
</dbReference>
<dbReference type="GO" id="GO:0005524">
    <property type="term" value="F:ATP binding"/>
    <property type="evidence" value="ECO:0007669"/>
    <property type="project" value="UniProtKB-KW"/>
</dbReference>
<evidence type="ECO:0000256" key="7">
    <source>
        <dbReference type="SAM" id="Phobius"/>
    </source>
</evidence>
<keyword evidence="5" id="KW-0418">Kinase</keyword>
<feature type="domain" description="Histidine kinase" evidence="8">
    <location>
        <begin position="203"/>
        <end position="410"/>
    </location>
</feature>
<protein>
    <recommendedName>
        <fullName evidence="2">histidine kinase</fullName>
        <ecNumber evidence="2">2.7.13.3</ecNumber>
    </recommendedName>
</protein>
<feature type="modified residue" description="4-aspartylphosphate" evidence="6">
    <location>
        <position position="482"/>
    </location>
</feature>
<comment type="caution">
    <text evidence="10">The sequence shown here is derived from an EMBL/GenBank/DDBJ whole genome shotgun (WGS) entry which is preliminary data.</text>
</comment>
<dbReference type="PROSITE" id="PS50109">
    <property type="entry name" value="HIS_KIN"/>
    <property type="match status" value="1"/>
</dbReference>
<feature type="transmembrane region" description="Helical" evidence="7">
    <location>
        <begin position="99"/>
        <end position="121"/>
    </location>
</feature>
<dbReference type="PROSITE" id="PS50110">
    <property type="entry name" value="RESPONSE_REGULATORY"/>
    <property type="match status" value="1"/>
</dbReference>
<comment type="catalytic activity">
    <reaction evidence="1">
        <text>ATP + protein L-histidine = ADP + protein N-phospho-L-histidine.</text>
        <dbReference type="EC" id="2.7.13.3"/>
    </reaction>
</comment>
<evidence type="ECO:0000256" key="5">
    <source>
        <dbReference type="ARBA" id="ARBA00022777"/>
    </source>
</evidence>
<dbReference type="InterPro" id="IPR001789">
    <property type="entry name" value="Sig_transdc_resp-reg_receiver"/>
</dbReference>
<feature type="transmembrane region" description="Helical" evidence="7">
    <location>
        <begin position="133"/>
        <end position="153"/>
    </location>
</feature>
<dbReference type="Pfam" id="PF00512">
    <property type="entry name" value="HisKA"/>
    <property type="match status" value="1"/>
</dbReference>
<keyword evidence="7" id="KW-0812">Transmembrane</keyword>
<dbReference type="PRINTS" id="PR00344">
    <property type="entry name" value="BCTRLSENSOR"/>
</dbReference>
<dbReference type="Gene3D" id="3.30.565.10">
    <property type="entry name" value="Histidine kinase-like ATPase, C-terminal domain"/>
    <property type="match status" value="1"/>
</dbReference>
<evidence type="ECO:0000259" key="8">
    <source>
        <dbReference type="PROSITE" id="PS50109"/>
    </source>
</evidence>
<feature type="transmembrane region" description="Helical" evidence="7">
    <location>
        <begin position="160"/>
        <end position="180"/>
    </location>
</feature>
<dbReference type="PANTHER" id="PTHR43047:SF9">
    <property type="entry name" value="HISTIDINE KINASE"/>
    <property type="match status" value="1"/>
</dbReference>
<dbReference type="InterPro" id="IPR036890">
    <property type="entry name" value="HATPase_C_sf"/>
</dbReference>
<sequence>MRDRANISGSKLSALAGGKERYDTERAQAVVRMILTPTFGLYITTVAILNGFESAGLNAVAVFFVSYMPVSFLLYWWIIRKPGAYVRRRALSMSGDYAAITFGMSIGGAALLPVYSALLWVTVGNGLRFGARYLVVSTGLALLSIAATTYFNAFWWDNPYVTLTLVMTTILVPAYIYALLQKVYEAYDAAHEANLAKSRFLAQASHDLRQPIHAISLFTACLRDTGLDREQKQMVENIDRSLHSVSGLFRSLLDISTLDSGKVTPHFEVVAVQDIIDEVLAQNASRAEWSNTTFRLVRTRLHVRTDAALLTTIVQNIVSNALKYAPGSEVLIGCRRHRYGLSIEIHDRGEGIAAEHLPRLFDEFYQVRERGDKDVEGVGLGLAIVKRLANLMSLRVSIRSVKGQGSSVRIAGLPVVSAPEQTRKIAPERFASPLEGLRVLLVEDDEDVLLATASLLEKWGCIVQVGTGTELSASPCDLVVTDFDLGSGVVGADFIRAVRSLAGRDIPAIVMTGHDENRVREELGHDDIPILSKPVRPSELRSTMIALSLGRARRASARSAISVGGKNGFTF</sequence>
<dbReference type="Pfam" id="PF02518">
    <property type="entry name" value="HATPase_c"/>
    <property type="match status" value="1"/>
</dbReference>
<keyword evidence="10" id="KW-0547">Nucleotide-binding</keyword>
<feature type="transmembrane region" description="Helical" evidence="7">
    <location>
        <begin position="29"/>
        <end position="49"/>
    </location>
</feature>
<dbReference type="Pfam" id="PF00072">
    <property type="entry name" value="Response_reg"/>
    <property type="match status" value="1"/>
</dbReference>
<dbReference type="SMART" id="SM00448">
    <property type="entry name" value="REC"/>
    <property type="match status" value="1"/>
</dbReference>
<dbReference type="Gene3D" id="3.40.50.2300">
    <property type="match status" value="1"/>
</dbReference>
<dbReference type="Proteomes" id="UP001201701">
    <property type="component" value="Unassembled WGS sequence"/>
</dbReference>
<dbReference type="SMART" id="SM00387">
    <property type="entry name" value="HATPase_c"/>
    <property type="match status" value="1"/>
</dbReference>
<gene>
    <name evidence="10" type="ORF">L4923_29705</name>
</gene>
<evidence type="ECO:0000256" key="6">
    <source>
        <dbReference type="PROSITE-ProRule" id="PRU00169"/>
    </source>
</evidence>
<dbReference type="InterPro" id="IPR036097">
    <property type="entry name" value="HisK_dim/P_sf"/>
</dbReference>
<evidence type="ECO:0000256" key="2">
    <source>
        <dbReference type="ARBA" id="ARBA00012438"/>
    </source>
</evidence>
<dbReference type="EMBL" id="JAKREW010000079">
    <property type="protein sequence ID" value="MCG7509216.1"/>
    <property type="molecule type" value="Genomic_DNA"/>
</dbReference>
<dbReference type="InterPro" id="IPR003661">
    <property type="entry name" value="HisK_dim/P_dom"/>
</dbReference>
<dbReference type="CDD" id="cd00156">
    <property type="entry name" value="REC"/>
    <property type="match status" value="1"/>
</dbReference>
<dbReference type="EC" id="2.7.13.3" evidence="2"/>
<dbReference type="InterPro" id="IPR011006">
    <property type="entry name" value="CheY-like_superfamily"/>
</dbReference>
<accession>A0ABS9QP39</accession>
<dbReference type="InterPro" id="IPR004358">
    <property type="entry name" value="Sig_transdc_His_kin-like_C"/>
</dbReference>
<dbReference type="SMART" id="SM00388">
    <property type="entry name" value="HisKA"/>
    <property type="match status" value="1"/>
</dbReference>
<keyword evidence="7" id="KW-1133">Transmembrane helix</keyword>
<name>A0ABS9QP39_9HYPH</name>
<evidence type="ECO:0000313" key="11">
    <source>
        <dbReference type="Proteomes" id="UP001201701"/>
    </source>
</evidence>
<dbReference type="SUPFAM" id="SSF47384">
    <property type="entry name" value="Homodimeric domain of signal transducing histidine kinase"/>
    <property type="match status" value="1"/>
</dbReference>
<evidence type="ECO:0000259" key="9">
    <source>
        <dbReference type="PROSITE" id="PS50110"/>
    </source>
</evidence>
<feature type="transmembrane region" description="Helical" evidence="7">
    <location>
        <begin position="55"/>
        <end position="78"/>
    </location>
</feature>
<reference evidence="10 11" key="1">
    <citation type="submission" date="2022-02" db="EMBL/GenBank/DDBJ databases">
        <title>Draft genome sequence of Mezorhizobium retamae strain IRAMC:0171 isolated from Retama raetam nodules.</title>
        <authorList>
            <person name="Bengaied R."/>
            <person name="Sbissi I."/>
            <person name="Huber K."/>
            <person name="Ghodbane F."/>
            <person name="Nouioui I."/>
            <person name="Tarhouni M."/>
            <person name="Gtari M."/>
        </authorList>
    </citation>
    <scope>NUCLEOTIDE SEQUENCE [LARGE SCALE GENOMIC DNA]</scope>
    <source>
        <strain evidence="10 11">IRAMC:0171</strain>
    </source>
</reference>
<organism evidence="10 11">
    <name type="scientific">Mesorhizobium retamae</name>
    <dbReference type="NCBI Taxonomy" id="2912854"/>
    <lineage>
        <taxon>Bacteria</taxon>
        <taxon>Pseudomonadati</taxon>
        <taxon>Pseudomonadota</taxon>
        <taxon>Alphaproteobacteria</taxon>
        <taxon>Hyphomicrobiales</taxon>
        <taxon>Phyllobacteriaceae</taxon>
        <taxon>Mesorhizobium</taxon>
    </lineage>
</organism>
<dbReference type="CDD" id="cd00082">
    <property type="entry name" value="HisKA"/>
    <property type="match status" value="1"/>
</dbReference>
<keyword evidence="4" id="KW-0808">Transferase</keyword>
<keyword evidence="11" id="KW-1185">Reference proteome</keyword>
<dbReference type="InterPro" id="IPR003594">
    <property type="entry name" value="HATPase_dom"/>
</dbReference>
<evidence type="ECO:0000256" key="4">
    <source>
        <dbReference type="ARBA" id="ARBA00022679"/>
    </source>
</evidence>
<dbReference type="Gene3D" id="1.10.287.130">
    <property type="match status" value="1"/>
</dbReference>
<keyword evidence="10" id="KW-0067">ATP-binding</keyword>
<dbReference type="SUPFAM" id="SSF55874">
    <property type="entry name" value="ATPase domain of HSP90 chaperone/DNA topoisomerase II/histidine kinase"/>
    <property type="match status" value="1"/>
</dbReference>
<dbReference type="RefSeq" id="WP_239370711.1">
    <property type="nucleotide sequence ID" value="NZ_JAKREW010000079.1"/>
</dbReference>
<proteinExistence type="predicted"/>